<comment type="caution">
    <text evidence="1">The sequence shown here is derived from an EMBL/GenBank/DDBJ whole genome shotgun (WGS) entry which is preliminary data.</text>
</comment>
<accession>A0ACC0KV95</accession>
<protein>
    <submittedName>
        <fullName evidence="1">Uncharacterized protein</fullName>
    </submittedName>
</protein>
<dbReference type="Proteomes" id="UP001064048">
    <property type="component" value="Chromosome 2"/>
</dbReference>
<keyword evidence="2" id="KW-1185">Reference proteome</keyword>
<reference evidence="1 2" key="1">
    <citation type="journal article" date="2022" name="Genome Biol. Evol.">
        <title>The Spruce Budworm Genome: Reconstructing the Evolutionary History of Antifreeze Proteins.</title>
        <authorList>
            <person name="Beliveau C."/>
            <person name="Gagne P."/>
            <person name="Picq S."/>
            <person name="Vernygora O."/>
            <person name="Keeling C.I."/>
            <person name="Pinkney K."/>
            <person name="Doucet D."/>
            <person name="Wen F."/>
            <person name="Johnston J.S."/>
            <person name="Maaroufi H."/>
            <person name="Boyle B."/>
            <person name="Laroche J."/>
            <person name="Dewar K."/>
            <person name="Juretic N."/>
            <person name="Blackburn G."/>
            <person name="Nisole A."/>
            <person name="Brunet B."/>
            <person name="Brandao M."/>
            <person name="Lumley L."/>
            <person name="Duan J."/>
            <person name="Quan G."/>
            <person name="Lucarotti C.J."/>
            <person name="Roe A.D."/>
            <person name="Sperling F.A.H."/>
            <person name="Levesque R.C."/>
            <person name="Cusson M."/>
        </authorList>
    </citation>
    <scope>NUCLEOTIDE SEQUENCE [LARGE SCALE GENOMIC DNA]</scope>
    <source>
        <strain evidence="1">Glfc:IPQL:Cfum</strain>
    </source>
</reference>
<evidence type="ECO:0000313" key="1">
    <source>
        <dbReference type="EMBL" id="KAI8440392.1"/>
    </source>
</evidence>
<evidence type="ECO:0000313" key="2">
    <source>
        <dbReference type="Proteomes" id="UP001064048"/>
    </source>
</evidence>
<name>A0ACC0KV95_CHOFU</name>
<proteinExistence type="predicted"/>
<organism evidence="1 2">
    <name type="scientific">Choristoneura fumiferana</name>
    <name type="common">Spruce budworm moth</name>
    <name type="synonym">Archips fumiferana</name>
    <dbReference type="NCBI Taxonomy" id="7141"/>
    <lineage>
        <taxon>Eukaryota</taxon>
        <taxon>Metazoa</taxon>
        <taxon>Ecdysozoa</taxon>
        <taxon>Arthropoda</taxon>
        <taxon>Hexapoda</taxon>
        <taxon>Insecta</taxon>
        <taxon>Pterygota</taxon>
        <taxon>Neoptera</taxon>
        <taxon>Endopterygota</taxon>
        <taxon>Lepidoptera</taxon>
        <taxon>Glossata</taxon>
        <taxon>Ditrysia</taxon>
        <taxon>Tortricoidea</taxon>
        <taxon>Tortricidae</taxon>
        <taxon>Tortricinae</taxon>
        <taxon>Choristoneura</taxon>
    </lineage>
</organism>
<gene>
    <name evidence="1" type="ORF">MSG28_001720</name>
</gene>
<dbReference type="EMBL" id="CM046102">
    <property type="protein sequence ID" value="KAI8440392.1"/>
    <property type="molecule type" value="Genomic_DNA"/>
</dbReference>
<sequence>MSLNLFILCTLVSLASATVRLQELYAWNVLDWDYPDQYSRQQAIQSGALIPENALPVGIERWRNKLFVSVPRWKAGIPATLNYISLDAAYEPSPKLTPYPSWAGNELGNCDSGLNTVYRIKADKCDRLWVLDVGTYGYGKLIILFPTKITVQ</sequence>